<comment type="caution">
    <text evidence="2">The sequence shown here is derived from an EMBL/GenBank/DDBJ whole genome shotgun (WGS) entry which is preliminary data.</text>
</comment>
<organism evidence="2">
    <name type="scientific">marine sediment metagenome</name>
    <dbReference type="NCBI Taxonomy" id="412755"/>
    <lineage>
        <taxon>unclassified sequences</taxon>
        <taxon>metagenomes</taxon>
        <taxon>ecological metagenomes</taxon>
    </lineage>
</organism>
<evidence type="ECO:0000256" key="1">
    <source>
        <dbReference type="SAM" id="Coils"/>
    </source>
</evidence>
<dbReference type="AlphaFoldDB" id="X1IQ55"/>
<feature type="coiled-coil region" evidence="1">
    <location>
        <begin position="8"/>
        <end position="35"/>
    </location>
</feature>
<dbReference type="EMBL" id="BARU01043670">
    <property type="protein sequence ID" value="GAH83832.1"/>
    <property type="molecule type" value="Genomic_DNA"/>
</dbReference>
<keyword evidence="1" id="KW-0175">Coiled coil</keyword>
<sequence length="35" mass="3863">MPLTKEQLSEIHTNIDNAERALNDAIADIATARRA</sequence>
<evidence type="ECO:0000313" key="2">
    <source>
        <dbReference type="EMBL" id="GAH83832.1"/>
    </source>
</evidence>
<feature type="non-terminal residue" evidence="2">
    <location>
        <position position="35"/>
    </location>
</feature>
<proteinExistence type="predicted"/>
<name>X1IQ55_9ZZZZ</name>
<accession>X1IQ55</accession>
<protein>
    <submittedName>
        <fullName evidence="2">Uncharacterized protein</fullName>
    </submittedName>
</protein>
<reference evidence="2" key="1">
    <citation type="journal article" date="2014" name="Front. Microbiol.">
        <title>High frequency of phylogenetically diverse reductive dehalogenase-homologous genes in deep subseafloor sedimentary metagenomes.</title>
        <authorList>
            <person name="Kawai M."/>
            <person name="Futagami T."/>
            <person name="Toyoda A."/>
            <person name="Takaki Y."/>
            <person name="Nishi S."/>
            <person name="Hori S."/>
            <person name="Arai W."/>
            <person name="Tsubouchi T."/>
            <person name="Morono Y."/>
            <person name="Uchiyama I."/>
            <person name="Ito T."/>
            <person name="Fujiyama A."/>
            <person name="Inagaki F."/>
            <person name="Takami H."/>
        </authorList>
    </citation>
    <scope>NUCLEOTIDE SEQUENCE</scope>
    <source>
        <strain evidence="2">Expedition CK06-06</strain>
    </source>
</reference>
<gene>
    <name evidence="2" type="ORF">S03H2_66814</name>
</gene>